<dbReference type="InParanoid" id="A0A6J0PAB9"/>
<accession>A0A6J0PAB9</accession>
<feature type="chain" id="PRO_5026727902" evidence="4">
    <location>
        <begin position="25"/>
        <end position="362"/>
    </location>
</feature>
<reference evidence="6" key="1">
    <citation type="submission" date="2025-08" db="UniProtKB">
        <authorList>
            <consortium name="RefSeq"/>
        </authorList>
    </citation>
    <scope>IDENTIFICATION</scope>
</reference>
<dbReference type="OrthoDB" id="1600564at2759"/>
<keyword evidence="4" id="KW-0732">Signal</keyword>
<keyword evidence="3" id="KW-0443">Lipid metabolism</keyword>
<dbReference type="GO" id="GO:0016788">
    <property type="term" value="F:hydrolase activity, acting on ester bonds"/>
    <property type="evidence" value="ECO:0007669"/>
    <property type="project" value="InterPro"/>
</dbReference>
<evidence type="ECO:0000256" key="4">
    <source>
        <dbReference type="SAM" id="SignalP"/>
    </source>
</evidence>
<dbReference type="CDD" id="cd01837">
    <property type="entry name" value="SGNH_plant_lipase_like"/>
    <property type="match status" value="1"/>
</dbReference>
<dbReference type="InterPro" id="IPR051058">
    <property type="entry name" value="GDSL_Est/Lipase"/>
</dbReference>
<dbReference type="Gene3D" id="3.40.50.1110">
    <property type="entry name" value="SGNH hydrolase"/>
    <property type="match status" value="1"/>
</dbReference>
<dbReference type="SUPFAM" id="SSF52266">
    <property type="entry name" value="SGNH hydrolase"/>
    <property type="match status" value="1"/>
</dbReference>
<protein>
    <submittedName>
        <fullName evidence="6">GDSL esterase/lipase At4g16230</fullName>
    </submittedName>
</protein>
<dbReference type="Proteomes" id="UP000504607">
    <property type="component" value="Unplaced"/>
</dbReference>
<keyword evidence="2" id="KW-0378">Hydrolase</keyword>
<dbReference type="Pfam" id="PF00657">
    <property type="entry name" value="Lipase_GDSL"/>
    <property type="match status" value="1"/>
</dbReference>
<dbReference type="InterPro" id="IPR001087">
    <property type="entry name" value="GDSL"/>
</dbReference>
<organism evidence="5 6">
    <name type="scientific">Elaeis guineensis var. tenera</name>
    <name type="common">Oil palm</name>
    <dbReference type="NCBI Taxonomy" id="51953"/>
    <lineage>
        <taxon>Eukaryota</taxon>
        <taxon>Viridiplantae</taxon>
        <taxon>Streptophyta</taxon>
        <taxon>Embryophyta</taxon>
        <taxon>Tracheophyta</taxon>
        <taxon>Spermatophyta</taxon>
        <taxon>Magnoliopsida</taxon>
        <taxon>Liliopsida</taxon>
        <taxon>Arecaceae</taxon>
        <taxon>Arecoideae</taxon>
        <taxon>Cocoseae</taxon>
        <taxon>Elaeidinae</taxon>
        <taxon>Elaeis</taxon>
    </lineage>
</organism>
<dbReference type="RefSeq" id="XP_019701865.1">
    <property type="nucleotide sequence ID" value="XM_019846306.2"/>
</dbReference>
<dbReference type="AlphaFoldDB" id="A0A6J0PAB9"/>
<evidence type="ECO:0000313" key="5">
    <source>
        <dbReference type="Proteomes" id="UP000504607"/>
    </source>
</evidence>
<comment type="similarity">
    <text evidence="1">Belongs to the 'GDSL' lipolytic enzyme family.</text>
</comment>
<dbReference type="PANTHER" id="PTHR45648:SF180">
    <property type="entry name" value="OS04G0561800 PROTEIN"/>
    <property type="match status" value="1"/>
</dbReference>
<keyword evidence="3" id="KW-0442">Lipid degradation</keyword>
<gene>
    <name evidence="6" type="primary">LOC109504910</name>
</gene>
<sequence length="362" mass="39040">MEVKIAQLLTVISMIVLVLVAVDASVPAVFIFGDSTADVGNNNFLPASKAKANFPPYGIDFVQSRATGRFSNGLNSADFLAKMMGFKRSPPPFLSLTNNTLLKHARRGINFASGGSGILDTTGSIYGQVISMANQVQYFETVRANLTAHMGTTATEKLLEKSIFLISTGSNDILDYFTPNGSVNRPPMTAFLSTLSITYKGHLRQLYNLGARKIGVISIPPIGCCPSQRSLNDTGGCLEVLNESARAFYIATVAIMKDLSGELKGLKYSLGNAYEMVINFFRNALKFGFTELKSACCGAGKFNGESPCLPFSSPCSAREKHLFWDLFHPTQNASKIAAQTLFSGSHEFVTPINFGQLAEGCS</sequence>
<dbReference type="GO" id="GO:0016042">
    <property type="term" value="P:lipid catabolic process"/>
    <property type="evidence" value="ECO:0007669"/>
    <property type="project" value="UniProtKB-KW"/>
</dbReference>
<dbReference type="InterPro" id="IPR036514">
    <property type="entry name" value="SGNH_hydro_sf"/>
</dbReference>
<feature type="signal peptide" evidence="4">
    <location>
        <begin position="1"/>
        <end position="24"/>
    </location>
</feature>
<name>A0A6J0PAB9_ELAGV</name>
<evidence type="ECO:0000256" key="2">
    <source>
        <dbReference type="ARBA" id="ARBA00022801"/>
    </source>
</evidence>
<keyword evidence="5" id="KW-1185">Reference proteome</keyword>
<dbReference type="PANTHER" id="PTHR45648">
    <property type="entry name" value="GDSL LIPASE/ACYLHYDROLASE FAMILY PROTEIN (AFU_ORTHOLOGUE AFUA_4G14700)"/>
    <property type="match status" value="1"/>
</dbReference>
<evidence type="ECO:0000313" key="6">
    <source>
        <dbReference type="RefSeq" id="XP_019701865.1"/>
    </source>
</evidence>
<evidence type="ECO:0000256" key="3">
    <source>
        <dbReference type="ARBA" id="ARBA00022963"/>
    </source>
</evidence>
<evidence type="ECO:0000256" key="1">
    <source>
        <dbReference type="ARBA" id="ARBA00008668"/>
    </source>
</evidence>
<dbReference type="InterPro" id="IPR035669">
    <property type="entry name" value="SGNH_plant_lipase-like"/>
</dbReference>
<proteinExistence type="inferred from homology"/>